<evidence type="ECO:0000259" key="3">
    <source>
        <dbReference type="Pfam" id="PF13581"/>
    </source>
</evidence>
<evidence type="ECO:0000313" key="4">
    <source>
        <dbReference type="EMBL" id="GAA3039168.1"/>
    </source>
</evidence>
<dbReference type="InterPro" id="IPR036890">
    <property type="entry name" value="HATPase_C_sf"/>
</dbReference>
<proteinExistence type="predicted"/>
<dbReference type="RefSeq" id="WP_344906851.1">
    <property type="nucleotide sequence ID" value="NZ_BAAAWD010000029.1"/>
</dbReference>
<dbReference type="Proteomes" id="UP001499930">
    <property type="component" value="Unassembled WGS sequence"/>
</dbReference>
<dbReference type="CDD" id="cd16936">
    <property type="entry name" value="HATPase_RsbW-like"/>
    <property type="match status" value="1"/>
</dbReference>
<dbReference type="PANTHER" id="PTHR35526">
    <property type="entry name" value="ANTI-SIGMA-F FACTOR RSBW-RELATED"/>
    <property type="match status" value="1"/>
</dbReference>
<dbReference type="Gene3D" id="3.30.565.10">
    <property type="entry name" value="Histidine kinase-like ATPase, C-terminal domain"/>
    <property type="match status" value="1"/>
</dbReference>
<feature type="compositionally biased region" description="Pro residues" evidence="2">
    <location>
        <begin position="109"/>
        <end position="123"/>
    </location>
</feature>
<keyword evidence="1" id="KW-0723">Serine/threonine-protein kinase</keyword>
<evidence type="ECO:0000313" key="5">
    <source>
        <dbReference type="Proteomes" id="UP001499930"/>
    </source>
</evidence>
<accession>A0ABP6LC63</accession>
<dbReference type="InterPro" id="IPR050267">
    <property type="entry name" value="Anti-sigma-factor_SerPK"/>
</dbReference>
<comment type="caution">
    <text evidence="4">The sequence shown here is derived from an EMBL/GenBank/DDBJ whole genome shotgun (WGS) entry which is preliminary data.</text>
</comment>
<dbReference type="InterPro" id="IPR003594">
    <property type="entry name" value="HATPase_dom"/>
</dbReference>
<organism evidence="4 5">
    <name type="scientific">Streptosporangium longisporum</name>
    <dbReference type="NCBI Taxonomy" id="46187"/>
    <lineage>
        <taxon>Bacteria</taxon>
        <taxon>Bacillati</taxon>
        <taxon>Actinomycetota</taxon>
        <taxon>Actinomycetes</taxon>
        <taxon>Streptosporangiales</taxon>
        <taxon>Streptosporangiaceae</taxon>
        <taxon>Streptosporangium</taxon>
    </lineage>
</organism>
<dbReference type="PANTHER" id="PTHR35526:SF3">
    <property type="entry name" value="ANTI-SIGMA-F FACTOR RSBW"/>
    <property type="match status" value="1"/>
</dbReference>
<evidence type="ECO:0000256" key="2">
    <source>
        <dbReference type="SAM" id="MobiDB-lite"/>
    </source>
</evidence>
<keyword evidence="5" id="KW-1185">Reference proteome</keyword>
<evidence type="ECO:0000256" key="1">
    <source>
        <dbReference type="ARBA" id="ARBA00022527"/>
    </source>
</evidence>
<reference evidence="5" key="1">
    <citation type="journal article" date="2019" name="Int. J. Syst. Evol. Microbiol.">
        <title>The Global Catalogue of Microorganisms (GCM) 10K type strain sequencing project: providing services to taxonomists for standard genome sequencing and annotation.</title>
        <authorList>
            <consortium name="The Broad Institute Genomics Platform"/>
            <consortium name="The Broad Institute Genome Sequencing Center for Infectious Disease"/>
            <person name="Wu L."/>
            <person name="Ma J."/>
        </authorList>
    </citation>
    <scope>NUCLEOTIDE SEQUENCE [LARGE SCALE GENOMIC DNA]</scope>
    <source>
        <strain evidence="5">JCM 3106</strain>
    </source>
</reference>
<keyword evidence="1" id="KW-0418">Kinase</keyword>
<dbReference type="EMBL" id="BAAAWD010000029">
    <property type="protein sequence ID" value="GAA3039168.1"/>
    <property type="molecule type" value="Genomic_DNA"/>
</dbReference>
<feature type="region of interest" description="Disordered" evidence="2">
    <location>
        <begin position="93"/>
        <end position="123"/>
    </location>
</feature>
<keyword evidence="1" id="KW-0808">Transferase</keyword>
<gene>
    <name evidence="4" type="ORF">GCM10017559_79250</name>
</gene>
<feature type="domain" description="Histidine kinase/HSP90-like ATPase" evidence="3">
    <location>
        <begin position="36"/>
        <end position="195"/>
    </location>
</feature>
<protein>
    <recommendedName>
        <fullName evidence="3">Histidine kinase/HSP90-like ATPase domain-containing protein</fullName>
    </recommendedName>
</protein>
<feature type="region of interest" description="Disordered" evidence="2">
    <location>
        <begin position="1"/>
        <end position="22"/>
    </location>
</feature>
<dbReference type="Pfam" id="PF13581">
    <property type="entry name" value="HATPase_c_2"/>
    <property type="match status" value="1"/>
</dbReference>
<name>A0ABP6LC63_9ACTN</name>
<sequence length="224" mass="23600">MSVLPVERPGPMYSPFHSDPDDPDHLTTCVDEVRLVAQPAAAAQAREFTRVRLARWGLGEMSDACVLVVSEMTTNAITVTRLTQAACGHVRPLPPGARSFPEGGDVPDRPPSPLPPGSLPPSTGPAAGIGAYSILLRLRLTATGLFAEVWDDCGGTPRPADAGEDDESGRGLYLVGMCSDEWGHLPAPGGGKVVFARWGLPAGWSGSASPPRWPAYSHARTTRA</sequence>